<dbReference type="Gene3D" id="1.20.1270.110">
    <property type="entry name" value="Uncharacterised protein family UPF0058"/>
    <property type="match status" value="1"/>
</dbReference>
<evidence type="ECO:0000313" key="2">
    <source>
        <dbReference type="Proteomes" id="UP000510869"/>
    </source>
</evidence>
<reference evidence="1 2" key="1">
    <citation type="submission" date="2020-07" db="EMBL/GenBank/DDBJ databases">
        <title>Natrinema (YPL30) sp. nov. and Haloterrigena xxxxxx (YPL8) sp. nov., isolated from a salt mine.</title>
        <authorList>
            <person name="Cui H."/>
        </authorList>
    </citation>
    <scope>NUCLEOTIDE SEQUENCE [LARGE SCALE GENOMIC DNA]</scope>
    <source>
        <strain evidence="1 2">YPL13</strain>
    </source>
</reference>
<dbReference type="GeneID" id="56144908"/>
<sequence>MREQELINLHALLFEVRASLEREDGVPSSSFEDYDAQPVRPAHIHRRKEAHERAIDLLLNDIVDCVQRRPPPDQTIPT</sequence>
<dbReference type="AlphaFoldDB" id="A0A7D6GVE5"/>
<organism evidence="1 2">
    <name type="scientific">Natrinema zhouii</name>
    <dbReference type="NCBI Taxonomy" id="1710539"/>
    <lineage>
        <taxon>Archaea</taxon>
        <taxon>Methanobacteriati</taxon>
        <taxon>Methanobacteriota</taxon>
        <taxon>Stenosarchaea group</taxon>
        <taxon>Halobacteria</taxon>
        <taxon>Halobacteriales</taxon>
        <taxon>Natrialbaceae</taxon>
        <taxon>Natrinema</taxon>
    </lineage>
</organism>
<dbReference type="InterPro" id="IPR036519">
    <property type="entry name" value="UPF0058_sf"/>
</dbReference>
<dbReference type="KEGG" id="nay:HYG81_16845"/>
<accession>A0A7D6GVE5</accession>
<dbReference type="RefSeq" id="WP_180840910.1">
    <property type="nucleotide sequence ID" value="NZ_CP059154.1"/>
</dbReference>
<dbReference type="Proteomes" id="UP000510869">
    <property type="component" value="Chromosome"/>
</dbReference>
<dbReference type="PANTHER" id="PTHR42203:SF2">
    <property type="entry name" value="UPF0058 PROTEIN MJ1205"/>
    <property type="match status" value="1"/>
</dbReference>
<evidence type="ECO:0000313" key="1">
    <source>
        <dbReference type="EMBL" id="QLK25726.1"/>
    </source>
</evidence>
<dbReference type="Pfam" id="PF01893">
    <property type="entry name" value="UPF0058"/>
    <property type="match status" value="1"/>
</dbReference>
<dbReference type="SUPFAM" id="SSF140371">
    <property type="entry name" value="Vng1086c-like"/>
    <property type="match status" value="1"/>
</dbReference>
<dbReference type="EMBL" id="CP059154">
    <property type="protein sequence ID" value="QLK25726.1"/>
    <property type="molecule type" value="Genomic_DNA"/>
</dbReference>
<dbReference type="InterPro" id="IPR002753">
    <property type="entry name" value="UPF0058"/>
</dbReference>
<dbReference type="PANTHER" id="PTHR42203">
    <property type="entry name" value="UPF0058 PROTEIN MJ1205"/>
    <property type="match status" value="1"/>
</dbReference>
<keyword evidence="2" id="KW-1185">Reference proteome</keyword>
<name>A0A7D6GVE5_9EURY</name>
<protein>
    <submittedName>
        <fullName evidence="1">UPF0058 family protein</fullName>
    </submittedName>
</protein>
<gene>
    <name evidence="1" type="ORF">HYG81_16845</name>
</gene>
<dbReference type="OrthoDB" id="177623at2157"/>
<proteinExistence type="predicted"/>